<proteinExistence type="predicted"/>
<dbReference type="Proteomes" id="UP001212841">
    <property type="component" value="Unassembled WGS sequence"/>
</dbReference>
<sequence length="88" mass="8607">APSPATAVPSVNIITQLENSLKHSLSKDDLNGNGHGITVPAPVRSASLVGAGVGGVAEATECVNALASGLERVLGAVDVLKPVGAGNK</sequence>
<gene>
    <name evidence="1" type="ORF">HK097_009622</name>
</gene>
<accession>A0AAD5SGU1</accession>
<keyword evidence="2" id="KW-1185">Reference proteome</keyword>
<reference evidence="1" key="1">
    <citation type="submission" date="2020-05" db="EMBL/GenBank/DDBJ databases">
        <title>Phylogenomic resolution of chytrid fungi.</title>
        <authorList>
            <person name="Stajich J.E."/>
            <person name="Amses K."/>
            <person name="Simmons R."/>
            <person name="Seto K."/>
            <person name="Myers J."/>
            <person name="Bonds A."/>
            <person name="Quandt C.A."/>
            <person name="Barry K."/>
            <person name="Liu P."/>
            <person name="Grigoriev I."/>
            <person name="Longcore J.E."/>
            <person name="James T.Y."/>
        </authorList>
    </citation>
    <scope>NUCLEOTIDE SEQUENCE</scope>
    <source>
        <strain evidence="1">JEL0318</strain>
    </source>
</reference>
<protein>
    <submittedName>
        <fullName evidence="1">Uncharacterized protein</fullName>
    </submittedName>
</protein>
<evidence type="ECO:0000313" key="2">
    <source>
        <dbReference type="Proteomes" id="UP001212841"/>
    </source>
</evidence>
<organism evidence="1 2">
    <name type="scientific">Rhizophlyctis rosea</name>
    <dbReference type="NCBI Taxonomy" id="64517"/>
    <lineage>
        <taxon>Eukaryota</taxon>
        <taxon>Fungi</taxon>
        <taxon>Fungi incertae sedis</taxon>
        <taxon>Chytridiomycota</taxon>
        <taxon>Chytridiomycota incertae sedis</taxon>
        <taxon>Chytridiomycetes</taxon>
        <taxon>Rhizophlyctidales</taxon>
        <taxon>Rhizophlyctidaceae</taxon>
        <taxon>Rhizophlyctis</taxon>
    </lineage>
</organism>
<name>A0AAD5SGU1_9FUNG</name>
<dbReference type="EMBL" id="JADGJD010000652">
    <property type="protein sequence ID" value="KAJ3049385.1"/>
    <property type="molecule type" value="Genomic_DNA"/>
</dbReference>
<dbReference type="AlphaFoldDB" id="A0AAD5SGU1"/>
<comment type="caution">
    <text evidence="1">The sequence shown here is derived from an EMBL/GenBank/DDBJ whole genome shotgun (WGS) entry which is preliminary data.</text>
</comment>
<evidence type="ECO:0000313" key="1">
    <source>
        <dbReference type="EMBL" id="KAJ3049385.1"/>
    </source>
</evidence>
<feature type="non-terminal residue" evidence="1">
    <location>
        <position position="1"/>
    </location>
</feature>